<sequence>MANVAVLELSSSAILLPIVSVQSGLKMKRKTPSELRDEQLKRSGGTLPDRKLDPAIHCERHVLTII</sequence>
<evidence type="ECO:0000313" key="2">
    <source>
        <dbReference type="Proteomes" id="UP000236161"/>
    </source>
</evidence>
<reference evidence="1 2" key="1">
    <citation type="journal article" date="2017" name="Nature">
        <title>The Apostasia genome and the evolution of orchids.</title>
        <authorList>
            <person name="Zhang G.Q."/>
            <person name="Liu K.W."/>
            <person name="Li Z."/>
            <person name="Lohaus R."/>
            <person name="Hsiao Y.Y."/>
            <person name="Niu S.C."/>
            <person name="Wang J.Y."/>
            <person name="Lin Y.C."/>
            <person name="Xu Q."/>
            <person name="Chen L.J."/>
            <person name="Yoshida K."/>
            <person name="Fujiwara S."/>
            <person name="Wang Z.W."/>
            <person name="Zhang Y.Q."/>
            <person name="Mitsuda N."/>
            <person name="Wang M."/>
            <person name="Liu G.H."/>
            <person name="Pecoraro L."/>
            <person name="Huang H.X."/>
            <person name="Xiao X.J."/>
            <person name="Lin M."/>
            <person name="Wu X.Y."/>
            <person name="Wu W.L."/>
            <person name="Chen Y.Y."/>
            <person name="Chang S.B."/>
            <person name="Sakamoto S."/>
            <person name="Ohme-Takagi M."/>
            <person name="Yagi M."/>
            <person name="Zeng S.J."/>
            <person name="Shen C.Y."/>
            <person name="Yeh C.M."/>
            <person name="Luo Y.B."/>
            <person name="Tsai W.C."/>
            <person name="Van de Peer Y."/>
            <person name="Liu Z.J."/>
        </authorList>
    </citation>
    <scope>NUCLEOTIDE SEQUENCE [LARGE SCALE GENOMIC DNA]</scope>
    <source>
        <strain evidence="2">cv. Shenzhen</strain>
        <tissue evidence="1">Stem</tissue>
    </source>
</reference>
<evidence type="ECO:0000313" key="1">
    <source>
        <dbReference type="EMBL" id="PKA47119.1"/>
    </source>
</evidence>
<dbReference type="AlphaFoldDB" id="A0A2H9ZUY5"/>
<accession>A0A2H9ZUY5</accession>
<dbReference type="Proteomes" id="UP000236161">
    <property type="component" value="Unassembled WGS sequence"/>
</dbReference>
<gene>
    <name evidence="1" type="ORF">AXF42_Ash021567</name>
</gene>
<dbReference type="EMBL" id="KZ453604">
    <property type="protein sequence ID" value="PKA47119.1"/>
    <property type="molecule type" value="Genomic_DNA"/>
</dbReference>
<organism evidence="1 2">
    <name type="scientific">Apostasia shenzhenica</name>
    <dbReference type="NCBI Taxonomy" id="1088818"/>
    <lineage>
        <taxon>Eukaryota</taxon>
        <taxon>Viridiplantae</taxon>
        <taxon>Streptophyta</taxon>
        <taxon>Embryophyta</taxon>
        <taxon>Tracheophyta</taxon>
        <taxon>Spermatophyta</taxon>
        <taxon>Magnoliopsida</taxon>
        <taxon>Liliopsida</taxon>
        <taxon>Asparagales</taxon>
        <taxon>Orchidaceae</taxon>
        <taxon>Apostasioideae</taxon>
        <taxon>Apostasia</taxon>
    </lineage>
</organism>
<protein>
    <submittedName>
        <fullName evidence="1">Uncharacterized protein</fullName>
    </submittedName>
</protein>
<name>A0A2H9ZUY5_9ASPA</name>
<keyword evidence="2" id="KW-1185">Reference proteome</keyword>
<proteinExistence type="predicted"/>